<reference evidence="4 5" key="1">
    <citation type="journal article" name="Front. Microbiol.">
        <title>Sugar Metabolism of the First Thermophilic Planctomycete Thermogutta terrifontis: Comparative Genomic and Transcriptomic Approaches.</title>
        <authorList>
            <person name="Elcheninov A.G."/>
            <person name="Menzel P."/>
            <person name="Gudbergsdottir S.R."/>
            <person name="Slesarev A.I."/>
            <person name="Kadnikov V.V."/>
            <person name="Krogh A."/>
            <person name="Bonch-Osmolovskaya E.A."/>
            <person name="Peng X."/>
            <person name="Kublanov I.V."/>
        </authorList>
    </citation>
    <scope>NUCLEOTIDE SEQUENCE [LARGE SCALE GENOMIC DNA]</scope>
    <source>
        <strain evidence="4 5">R1</strain>
    </source>
</reference>
<dbReference type="PANTHER" id="PTHR12558:SF13">
    <property type="entry name" value="CELL DIVISION CYCLE PROTEIN 27 HOMOLOG"/>
    <property type="match status" value="1"/>
</dbReference>
<gene>
    <name evidence="4" type="ORF">THTE_2560</name>
</gene>
<evidence type="ECO:0000313" key="4">
    <source>
        <dbReference type="EMBL" id="ASV75162.1"/>
    </source>
</evidence>
<dbReference type="PROSITE" id="PS50005">
    <property type="entry name" value="TPR"/>
    <property type="match status" value="5"/>
</dbReference>
<dbReference type="Pfam" id="PF13432">
    <property type="entry name" value="TPR_16"/>
    <property type="match status" value="2"/>
</dbReference>
<dbReference type="Pfam" id="PF13181">
    <property type="entry name" value="TPR_8"/>
    <property type="match status" value="1"/>
</dbReference>
<dbReference type="Pfam" id="PF14559">
    <property type="entry name" value="TPR_19"/>
    <property type="match status" value="2"/>
</dbReference>
<sequence>METPEKVRVFEQELTIPTYPWEEDINPKFWALEGGPRLSTTVHGSIVYPYVMQDHLLRTKVERTYRAVGLENEYLRVICLPELGGRIHSVLDKTTGQEMFHLNRVIKPAMIAMRGAWISGGIEWNSGPHGHTVTCLSPVNVAARQNPDGSATLEISNTEQIFRTRWIVRVTLRPGKAFLEETISLYNPTDGMHPYYFWNCTAFPNKTGTRFIFPMSLGTDHNAREFFRWPIHEGQDLSWLKNYDTYASVFAVQCTHDFFGAYDVDADRGLVQWADHRELSGKKAWTWGEWEFGRVAEQDLTDEDGPYIEVQSGPLPTQSDYGRLRPRQTVAWREWWYPVHGLGDGFEFATRHVAINVMRGRKGVEVRAIATGVYNGATCIISQENREIARYSVDLSPQKPVRLAVPVAASQSFCVEFRAKDGSLLAAYKSPLEIPKVEPPDPSQFREKPDAEKLADDFYKAGEKADLATDRRRARELYQKALEKDPKHVRSLCGLAVLDFEAGQYESALTWLTHALKESPDDPWSLFYAAASQYQLQNWQEAWNLTARAEKHPETAAASADLLGRIAMRRGDFGTAEAAFRRALQAKPDDPVSEDHLILALYAKGEREEALNRAASRSAQETTAIVPAWILVIGKSEDEKVFLKRMLDRLGEFEFEVLEAVHFLKDVGQDALATRLVQIVTADPQAVPKLSAMTYWTLAWLLDGQGKTEAAKQMLAQAMQHRVPKRFASRVEEIPVLKYVVAANPSDSHAWFQLGCLLAALGRVDEAIPPWTKAVELEPSNSVAWRNLGLEAAARGDLAAAEKYYRQAIKSNPQDQTLYRDLAELLVAAGRRSEAISLVETMPLSGVRRTDLTVLLAQMYFDSEQYDDCLRVLENAPYFTNWEGQDIVWRLFNRAHIRRGQQRMDRGDLRSALADFEAALTYPKNLHVGRSNKPIEAPARYWQGVALAKLGRLEEAKEAWQVGAGMPSVPGEQDEYRQKCAEALRELPPGLGAERIFLFEPVYRCFKIERDLELTGALDDPLWHAAPVAELGDPIAGKPARHKTRARLLYNDRYLYVAFECEDDFVWGTLQERDSPIYDEECVEVFLCPTGNPRLYYELNVSPLNTVFDAFILNGRPVGGERVRFIGLKDFTCDGLVTKVAIDGKVGERGAKGWSVEYAIPFKAIVGGPTEIPQPGEQWFINLFRIDALNPQEREYYSWVPPGAVDFHRPWRFGILKFD</sequence>
<feature type="repeat" description="TPR" evidence="1">
    <location>
        <begin position="782"/>
        <end position="815"/>
    </location>
</feature>
<dbReference type="GO" id="GO:0016052">
    <property type="term" value="P:carbohydrate catabolic process"/>
    <property type="evidence" value="ECO:0007669"/>
    <property type="project" value="InterPro"/>
</dbReference>
<dbReference type="GO" id="GO:0004553">
    <property type="term" value="F:hydrolase activity, hydrolyzing O-glycosyl compounds"/>
    <property type="evidence" value="ECO:0007669"/>
    <property type="project" value="InterPro"/>
</dbReference>
<dbReference type="SUPFAM" id="SSF48452">
    <property type="entry name" value="TPR-like"/>
    <property type="match status" value="2"/>
</dbReference>
<feature type="repeat" description="TPR" evidence="1">
    <location>
        <begin position="748"/>
        <end position="781"/>
    </location>
</feature>
<evidence type="ECO:0000259" key="3">
    <source>
        <dbReference type="Pfam" id="PF17128"/>
    </source>
</evidence>
<name>A0A286RGU7_9BACT</name>
<dbReference type="GO" id="GO:0030246">
    <property type="term" value="F:carbohydrate binding"/>
    <property type="evidence" value="ECO:0007669"/>
    <property type="project" value="InterPro"/>
</dbReference>
<dbReference type="Pfam" id="PF17128">
    <property type="entry name" value="DUF5107"/>
    <property type="match status" value="1"/>
</dbReference>
<dbReference type="PANTHER" id="PTHR12558">
    <property type="entry name" value="CELL DIVISION CYCLE 16,23,27"/>
    <property type="match status" value="1"/>
</dbReference>
<dbReference type="SMART" id="SM00386">
    <property type="entry name" value="HAT"/>
    <property type="match status" value="3"/>
</dbReference>
<evidence type="ECO:0000313" key="5">
    <source>
        <dbReference type="Proteomes" id="UP000215086"/>
    </source>
</evidence>
<dbReference type="EMBL" id="CP018477">
    <property type="protein sequence ID" value="ASV75162.1"/>
    <property type="molecule type" value="Genomic_DNA"/>
</dbReference>
<dbReference type="KEGG" id="ttf:THTE_2560"/>
<accession>A0A286RGU7</accession>
<dbReference type="SMART" id="SM00028">
    <property type="entry name" value="TPR"/>
    <property type="match status" value="7"/>
</dbReference>
<keyword evidence="5" id="KW-1185">Reference proteome</keyword>
<dbReference type="InterPro" id="IPR003107">
    <property type="entry name" value="HAT"/>
</dbReference>
<dbReference type="Proteomes" id="UP000215086">
    <property type="component" value="Chromosome"/>
</dbReference>
<evidence type="ECO:0000259" key="2">
    <source>
        <dbReference type="Pfam" id="PF06452"/>
    </source>
</evidence>
<dbReference type="InterPro" id="IPR033396">
    <property type="entry name" value="DUF5107"/>
</dbReference>
<evidence type="ECO:0008006" key="6">
    <source>
        <dbReference type="Google" id="ProtNLM"/>
    </source>
</evidence>
<dbReference type="Pfam" id="PF06452">
    <property type="entry name" value="CBM9_1"/>
    <property type="match status" value="1"/>
</dbReference>
<dbReference type="InterPro" id="IPR019734">
    <property type="entry name" value="TPR_rpt"/>
</dbReference>
<feature type="repeat" description="TPR" evidence="1">
    <location>
        <begin position="557"/>
        <end position="590"/>
    </location>
</feature>
<dbReference type="GO" id="GO:0006396">
    <property type="term" value="P:RNA processing"/>
    <property type="evidence" value="ECO:0007669"/>
    <property type="project" value="InterPro"/>
</dbReference>
<protein>
    <recommendedName>
        <fullName evidence="6">DUF5107 domain-containing protein</fullName>
    </recommendedName>
</protein>
<dbReference type="SUPFAM" id="SSF49344">
    <property type="entry name" value="CBD9-like"/>
    <property type="match status" value="1"/>
</dbReference>
<evidence type="ECO:0000256" key="1">
    <source>
        <dbReference type="PROSITE-ProRule" id="PRU00339"/>
    </source>
</evidence>
<dbReference type="AlphaFoldDB" id="A0A286RGU7"/>
<feature type="repeat" description="TPR" evidence="1">
    <location>
        <begin position="455"/>
        <end position="488"/>
    </location>
</feature>
<feature type="domain" description="DUF5107" evidence="3">
    <location>
        <begin position="47"/>
        <end position="339"/>
    </location>
</feature>
<organism evidence="4 5">
    <name type="scientific">Thermogutta terrifontis</name>
    <dbReference type="NCBI Taxonomy" id="1331910"/>
    <lineage>
        <taxon>Bacteria</taxon>
        <taxon>Pseudomonadati</taxon>
        <taxon>Planctomycetota</taxon>
        <taxon>Planctomycetia</taxon>
        <taxon>Pirellulales</taxon>
        <taxon>Thermoguttaceae</taxon>
        <taxon>Thermogutta</taxon>
    </lineage>
</organism>
<dbReference type="Gene3D" id="2.60.40.1190">
    <property type="match status" value="1"/>
</dbReference>
<dbReference type="CDD" id="cd09620">
    <property type="entry name" value="CBM9_like_3"/>
    <property type="match status" value="1"/>
</dbReference>
<feature type="domain" description="Carbohydrate-binding" evidence="2">
    <location>
        <begin position="1016"/>
        <end position="1217"/>
    </location>
</feature>
<keyword evidence="1" id="KW-0802">TPR repeat</keyword>
<feature type="repeat" description="TPR" evidence="1">
    <location>
        <begin position="489"/>
        <end position="522"/>
    </location>
</feature>
<dbReference type="InterPro" id="IPR011990">
    <property type="entry name" value="TPR-like_helical_dom_sf"/>
</dbReference>
<proteinExistence type="predicted"/>
<dbReference type="Gene3D" id="1.25.40.10">
    <property type="entry name" value="Tetratricopeptide repeat domain"/>
    <property type="match status" value="3"/>
</dbReference>
<dbReference type="InterPro" id="IPR010502">
    <property type="entry name" value="Carb-bd_dom_fam9"/>
</dbReference>
<dbReference type="PROSITE" id="PS50293">
    <property type="entry name" value="TPR_REGION"/>
    <property type="match status" value="1"/>
</dbReference>